<evidence type="ECO:0000256" key="2">
    <source>
        <dbReference type="SAM" id="MobiDB-lite"/>
    </source>
</evidence>
<feature type="transmembrane region" description="Helical" evidence="1">
    <location>
        <begin position="31"/>
        <end position="51"/>
    </location>
</feature>
<proteinExistence type="inferred from homology"/>
<name>A0ABD2T5P9_9SOLN</name>
<feature type="compositionally biased region" description="Basic and acidic residues" evidence="2">
    <location>
        <begin position="226"/>
        <end position="238"/>
    </location>
</feature>
<comment type="similarity">
    <text evidence="1">Belongs to the DP1 family.</text>
</comment>
<comment type="caution">
    <text evidence="1">Lacks conserved residue(s) required for the propagation of feature annotation.</text>
</comment>
<protein>
    <recommendedName>
        <fullName evidence="1">HVA22-like protein</fullName>
    </recommendedName>
</protein>
<dbReference type="PANTHER" id="PTHR12300:SF117">
    <property type="entry name" value="LP05237P-RELATED"/>
    <property type="match status" value="1"/>
</dbReference>
<keyword evidence="4" id="KW-1185">Reference proteome</keyword>
<comment type="caution">
    <text evidence="3">The sequence shown here is derived from an EMBL/GenBank/DDBJ whole genome shotgun (WGS) entry which is preliminary data.</text>
</comment>
<feature type="compositionally biased region" description="Polar residues" evidence="2">
    <location>
        <begin position="179"/>
        <end position="190"/>
    </location>
</feature>
<dbReference type="AlphaFoldDB" id="A0ABD2T5P9"/>
<dbReference type="Pfam" id="PF03134">
    <property type="entry name" value="TB2_DP1_HVA22"/>
    <property type="match status" value="1"/>
</dbReference>
<feature type="non-terminal residue" evidence="3">
    <location>
        <position position="1"/>
    </location>
</feature>
<evidence type="ECO:0000313" key="4">
    <source>
        <dbReference type="Proteomes" id="UP001627284"/>
    </source>
</evidence>
<keyword evidence="1" id="KW-1133">Transmembrane helix</keyword>
<accession>A0ABD2T5P9</accession>
<dbReference type="PANTHER" id="PTHR12300">
    <property type="entry name" value="HVA22-LIKE PROTEINS"/>
    <property type="match status" value="1"/>
</dbReference>
<reference evidence="3 4" key="1">
    <citation type="submission" date="2024-05" db="EMBL/GenBank/DDBJ databases">
        <title>De novo assembly of an allotetraploid wild potato.</title>
        <authorList>
            <person name="Hosaka A.J."/>
        </authorList>
    </citation>
    <scope>NUCLEOTIDE SEQUENCE [LARGE SCALE GENOMIC DNA]</scope>
    <source>
        <tissue evidence="3">Young leaves</tissue>
    </source>
</reference>
<dbReference type="EMBL" id="JBJKTR010000012">
    <property type="protein sequence ID" value="KAL3351550.1"/>
    <property type="molecule type" value="Genomic_DNA"/>
</dbReference>
<organism evidence="3 4">
    <name type="scientific">Solanum stoloniferum</name>
    <dbReference type="NCBI Taxonomy" id="62892"/>
    <lineage>
        <taxon>Eukaryota</taxon>
        <taxon>Viridiplantae</taxon>
        <taxon>Streptophyta</taxon>
        <taxon>Embryophyta</taxon>
        <taxon>Tracheophyta</taxon>
        <taxon>Spermatophyta</taxon>
        <taxon>Magnoliopsida</taxon>
        <taxon>eudicotyledons</taxon>
        <taxon>Gunneridae</taxon>
        <taxon>Pentapetalae</taxon>
        <taxon>asterids</taxon>
        <taxon>lamiids</taxon>
        <taxon>Solanales</taxon>
        <taxon>Solanaceae</taxon>
        <taxon>Solanoideae</taxon>
        <taxon>Solaneae</taxon>
        <taxon>Solanum</taxon>
    </lineage>
</organism>
<feature type="compositionally biased region" description="Basic residues" evidence="2">
    <location>
        <begin position="191"/>
        <end position="205"/>
    </location>
</feature>
<dbReference type="GO" id="GO:0016020">
    <property type="term" value="C:membrane"/>
    <property type="evidence" value="ECO:0007669"/>
    <property type="project" value="UniProtKB-SubCell"/>
</dbReference>
<evidence type="ECO:0000313" key="3">
    <source>
        <dbReference type="EMBL" id="KAL3351550.1"/>
    </source>
</evidence>
<feature type="region of interest" description="Disordered" evidence="2">
    <location>
        <begin position="179"/>
        <end position="297"/>
    </location>
</feature>
<comment type="subcellular location">
    <subcellularLocation>
        <location evidence="1">Membrane</location>
        <topology evidence="1">Multi-pass membrane protein</topology>
    </subcellularLocation>
</comment>
<dbReference type="Proteomes" id="UP001627284">
    <property type="component" value="Unassembled WGS sequence"/>
</dbReference>
<feature type="compositionally biased region" description="Polar residues" evidence="2">
    <location>
        <begin position="256"/>
        <end position="294"/>
    </location>
</feature>
<gene>
    <name evidence="3" type="ORF">AABB24_019898</name>
</gene>
<sequence>QRIKLEKKKRNPIWPPLSLRRRYRHRSPAPGFKMIGSFLTRGLVMVFGYAYPAYECFKTVEMNKPDIQELRFWCQYWILVALLTVCERVGDAFVSWVPMYSEAKLAFIIYLWCPKTKGTTYVYDSFFRPVVLKHETEIDRNLLELRTRAGDMAYLYWQNSASYVQTRFFDILQFIASQSTPRPTQPQKQSSRGRQRTVTPPKRRSVAPATKVQTEKQAPPASTESSSEKEADAKEKVKPSQPPPVATPASSASSVNAQKTTPAEAHTQITKASSLSKTQVMQIDQVPSSDNQSAKPLVDTVMEDNLTAKPVDTVMEDNLTAKPVDTVMEEAVRVTRARSRRTRPAPNP</sequence>
<keyword evidence="1" id="KW-0812">Transmembrane</keyword>
<keyword evidence="1" id="KW-0472">Membrane</keyword>
<evidence type="ECO:0000256" key="1">
    <source>
        <dbReference type="RuleBase" id="RU362006"/>
    </source>
</evidence>
<dbReference type="InterPro" id="IPR004345">
    <property type="entry name" value="TB2_DP1_HVA22"/>
</dbReference>